<evidence type="ECO:0000256" key="2">
    <source>
        <dbReference type="SAM" id="MobiDB-lite"/>
    </source>
</evidence>
<dbReference type="PANTHER" id="PTHR35392:SF3">
    <property type="entry name" value="ZN(2)-C6 FUNGAL-TYPE DOMAIN-CONTAINING PROTEIN"/>
    <property type="match status" value="1"/>
</dbReference>
<dbReference type="OrthoDB" id="5362630at2759"/>
<dbReference type="EMBL" id="FJOG01000007">
    <property type="protein sequence ID" value="CZR55785.1"/>
    <property type="molecule type" value="Genomic_DNA"/>
</dbReference>
<feature type="region of interest" description="Disordered" evidence="2">
    <location>
        <begin position="1"/>
        <end position="37"/>
    </location>
</feature>
<organism evidence="3 4">
    <name type="scientific">Phialocephala subalpina</name>
    <dbReference type="NCBI Taxonomy" id="576137"/>
    <lineage>
        <taxon>Eukaryota</taxon>
        <taxon>Fungi</taxon>
        <taxon>Dikarya</taxon>
        <taxon>Ascomycota</taxon>
        <taxon>Pezizomycotina</taxon>
        <taxon>Leotiomycetes</taxon>
        <taxon>Helotiales</taxon>
        <taxon>Mollisiaceae</taxon>
        <taxon>Phialocephala</taxon>
        <taxon>Phialocephala fortinii species complex</taxon>
    </lineage>
</organism>
<dbReference type="STRING" id="576137.A0A1L7WSN8"/>
<dbReference type="PANTHER" id="PTHR35392">
    <property type="entry name" value="ZN(II)2CYS6 TRANSCRIPTION FACTOR (EUROFUNG)-RELATED-RELATED"/>
    <property type="match status" value="1"/>
</dbReference>
<feature type="compositionally biased region" description="Acidic residues" evidence="2">
    <location>
        <begin position="299"/>
        <end position="309"/>
    </location>
</feature>
<name>A0A1L7WSN8_9HELO</name>
<feature type="coiled-coil region" evidence="1">
    <location>
        <begin position="722"/>
        <end position="749"/>
    </location>
</feature>
<gene>
    <name evidence="3" type="ORF">PAC_05673</name>
</gene>
<proteinExistence type="predicted"/>
<sequence length="766" mass="86654">MSFEQAAPRFPSGWQPIEPVNEGGPVNEHPPRDSWNMASTSVTDIQDHMTVLRAASILGVPVSELTKLTKPKLSTMARPNTLGLQVEWSRNDNHLANSPLWLTGYPMFRKSDNQFPVPDLDPFCGDTNSGMNVQAQEYQYSPGSEIMSSIFDEAFRGISPRNPVNTLSGNYYVIRGQSTPTCQRWGEQGQIASQSIGSLRASSLQSPPTSCAPGPWNTIFGKNQFPQLSPEMPLPNCGMSDWRIGNYNHETAFDLPQQNHYSSQTLRKDMATFSGSTQSMTVIPNEHELIFHTTTSQLDEPEALEDVESSPDPILSPPAARHSHDPTVPGQELPVGHPSRGTPPKSWARKARSSENDPNPRKQRRRGPFSDLQARAETARTRKLKACIPCKFNKVRCKANADDPTGICRTCGPSHLHNLSRQPCFRYNVTDASLYRDQELPSYFAFTRRWGSMKMANITEWASPETKLIKVTQDFGKASYELKVKEFIPMPGECLEEAWADGNVMKSRELPPWAIASMEEAADELWRYVDDNIGTYVWACVGNSDSLIRSTFEMVIRYSEEAPRQEEKTLLQNILRIWVTARMASNIERICGEETLGMSNIDDPSCPWHARIPIPPAMCVQLEIILYCKFLAPLKKAILGQLQKFIFVNKKENWDYEFGKRLLKNHHFANPEIIRGLHMGATMMLAHFHHCSKGYRPFTENWDSAEAAVRAAGLSAEQVQFINCTARQIQAKKSDMKRIKEERNFLDDNFFTSQLFDEEWRPIDTL</sequence>
<reference evidence="3 4" key="1">
    <citation type="submission" date="2016-03" db="EMBL/GenBank/DDBJ databases">
        <authorList>
            <person name="Ploux O."/>
        </authorList>
    </citation>
    <scope>NUCLEOTIDE SEQUENCE [LARGE SCALE GENOMIC DNA]</scope>
    <source>
        <strain evidence="3 4">UAMH 11012</strain>
    </source>
</reference>
<keyword evidence="4" id="KW-1185">Reference proteome</keyword>
<evidence type="ECO:0008006" key="5">
    <source>
        <dbReference type="Google" id="ProtNLM"/>
    </source>
</evidence>
<evidence type="ECO:0000313" key="4">
    <source>
        <dbReference type="Proteomes" id="UP000184330"/>
    </source>
</evidence>
<feature type="region of interest" description="Disordered" evidence="2">
    <location>
        <begin position="297"/>
        <end position="374"/>
    </location>
</feature>
<keyword evidence="1" id="KW-0175">Coiled coil</keyword>
<evidence type="ECO:0000256" key="1">
    <source>
        <dbReference type="SAM" id="Coils"/>
    </source>
</evidence>
<protein>
    <recommendedName>
        <fullName evidence="5">Zn(2)-C6 fungal-type domain-containing protein</fullName>
    </recommendedName>
</protein>
<dbReference type="AlphaFoldDB" id="A0A1L7WSN8"/>
<dbReference type="InterPro" id="IPR052973">
    <property type="entry name" value="Fungal_sec-metab_reg_TF"/>
</dbReference>
<accession>A0A1L7WSN8</accession>
<evidence type="ECO:0000313" key="3">
    <source>
        <dbReference type="EMBL" id="CZR55785.1"/>
    </source>
</evidence>
<dbReference type="Proteomes" id="UP000184330">
    <property type="component" value="Unassembled WGS sequence"/>
</dbReference>